<evidence type="ECO:0000256" key="8">
    <source>
        <dbReference type="PROSITE-ProRule" id="PRU01240"/>
    </source>
</evidence>
<dbReference type="FunFam" id="3.40.50.200:FF:000006">
    <property type="entry name" value="Subtilisin-like protease SBT1.5"/>
    <property type="match status" value="1"/>
</dbReference>
<dbReference type="OMA" id="LNYPTMS"/>
<dbReference type="InterPro" id="IPR041469">
    <property type="entry name" value="Subtilisin-like_FN3"/>
</dbReference>
<dbReference type="EMBL" id="CM001887">
    <property type="protein sequence ID" value="EOY34209.1"/>
    <property type="molecule type" value="Genomic_DNA"/>
</dbReference>
<name>A0A061H058_THECC</name>
<dbReference type="InterPro" id="IPR045051">
    <property type="entry name" value="SBT"/>
</dbReference>
<dbReference type="InterPro" id="IPR023828">
    <property type="entry name" value="Peptidase_S8_Ser-AS"/>
</dbReference>
<feature type="active site" description="Charge relay system" evidence="7 8">
    <location>
        <position position="605"/>
    </location>
</feature>
<evidence type="ECO:0000256" key="4">
    <source>
        <dbReference type="ARBA" id="ARBA00022801"/>
    </source>
</evidence>
<sequence length="823" mass="89229">MPPDIKHGTIFLRPFIVSPPSHPHLDELQKPLAEFPKMHWLSKERYLSRQEWKSEIHFPEPIIKYPIHHCVDTQVIQRTMAKSVFEMFLGLSFVLMLSMSLSPGAADEDRKVYIAYLGSLPERDYSPSSHHFSMLQAVIKQSSVANYLIRSYKRSFNGFAAKLTNEEANKLASMKEVVALFPNKVYHLQTTRSWDFMGLKDSVKRNPTVESDVIIGVIDSGIWPESESFSDKGFGPAPKKWKGSCSGGKNFTCNSKLIGARFYNSAEPREESARDVDGHGTHTASTAAGNNVEDASFFGLAQGTARGGVPSARIAAYKVCKQNGCASADILAAFDDAIADGVDLITISVGSTTRSDFYQDSIAIGAFHAAEKGILTVQSAGNEGRLGKQGVTSVVPWILSVAASSIDRRFFSKVVLGNGKTLNGLSINSFDLKKTKFPLVYGKEIANLACNEEITARVCAPGCLNSTLVKEKIILCDQFRGNNDALDAGAAGSILKTDIDDVSFVLPLPASALSTDNYESVKSYLNSTKRPVAEILRSETIEDSAAPVVAPFSSRGPNFMEPDIMKPDLSAPGVDILAAFSPIGSPSGNPADKRQVKYSILSGTSMSCPHAAAVAAYVKTFHPEWSPSAIQSSLMTTAFPMDQSTNPDGELAYGSGHVNPVKATDPGLVYEVVKGDYIKFLCSIGYDSEKLRRISGDNSTCSKTSENILPRDLNYPSLTAQILPDKSFTVGFHRTVTNVGIASSTYKAKVSSNSKLEVKVDPEVLSFKALKEKKSFNVTVTGDALSLFSMVSASLEWSDGTHSVKSPIVIHSYKSFRLEGSTL</sequence>
<evidence type="ECO:0000259" key="11">
    <source>
        <dbReference type="Pfam" id="PF17766"/>
    </source>
</evidence>
<organism evidence="12 13">
    <name type="scientific">Theobroma cacao</name>
    <name type="common">Cacao</name>
    <name type="synonym">Cocoa</name>
    <dbReference type="NCBI Taxonomy" id="3641"/>
    <lineage>
        <taxon>Eukaryota</taxon>
        <taxon>Viridiplantae</taxon>
        <taxon>Streptophyta</taxon>
        <taxon>Embryophyta</taxon>
        <taxon>Tracheophyta</taxon>
        <taxon>Spermatophyta</taxon>
        <taxon>Magnoliopsida</taxon>
        <taxon>eudicotyledons</taxon>
        <taxon>Gunneridae</taxon>
        <taxon>Pentapetalae</taxon>
        <taxon>rosids</taxon>
        <taxon>malvids</taxon>
        <taxon>Malvales</taxon>
        <taxon>Malvaceae</taxon>
        <taxon>Byttnerioideae</taxon>
        <taxon>Theobroma</taxon>
    </lineage>
</organism>
<evidence type="ECO:0000256" key="1">
    <source>
        <dbReference type="ARBA" id="ARBA00011073"/>
    </source>
</evidence>
<evidence type="ECO:0000313" key="12">
    <source>
        <dbReference type="EMBL" id="EOY34209.1"/>
    </source>
</evidence>
<comment type="similarity">
    <text evidence="1 8">Belongs to the peptidase S8 family.</text>
</comment>
<evidence type="ECO:0000256" key="5">
    <source>
        <dbReference type="ARBA" id="ARBA00022825"/>
    </source>
</evidence>
<evidence type="ECO:0000313" key="13">
    <source>
        <dbReference type="Proteomes" id="UP000026915"/>
    </source>
</evidence>
<feature type="active site" description="Charge relay system" evidence="7 8">
    <location>
        <position position="279"/>
    </location>
</feature>
<dbReference type="InParanoid" id="A0A061H058"/>
<accession>A0A061H058</accession>
<dbReference type="HOGENOM" id="CLU_000625_4_3_1"/>
<dbReference type="InterPro" id="IPR034197">
    <property type="entry name" value="Peptidases_S8_3"/>
</dbReference>
<keyword evidence="2 8" id="KW-0645">Protease</keyword>
<evidence type="ECO:0000256" key="2">
    <source>
        <dbReference type="ARBA" id="ARBA00022670"/>
    </source>
</evidence>
<protein>
    <submittedName>
        <fullName evidence="12">Subtilisin serine endopeptidase family protein, putative</fullName>
    </submittedName>
</protein>
<reference evidence="12 13" key="1">
    <citation type="journal article" date="2013" name="Genome Biol.">
        <title>The genome sequence of the most widely cultivated cacao type and its use to identify candidate genes regulating pod color.</title>
        <authorList>
            <person name="Motamayor J.C."/>
            <person name="Mockaitis K."/>
            <person name="Schmutz J."/>
            <person name="Haiminen N."/>
            <person name="Iii D.L."/>
            <person name="Cornejo O."/>
            <person name="Findley S.D."/>
            <person name="Zheng P."/>
            <person name="Utro F."/>
            <person name="Royaert S."/>
            <person name="Saski C."/>
            <person name="Jenkins J."/>
            <person name="Podicheti R."/>
            <person name="Zhao M."/>
            <person name="Scheffler B.E."/>
            <person name="Stack J.C."/>
            <person name="Feltus F.A."/>
            <person name="Mustiga G.M."/>
            <person name="Amores F."/>
            <person name="Phillips W."/>
            <person name="Marelli J.P."/>
            <person name="May G.D."/>
            <person name="Shapiro H."/>
            <person name="Ma J."/>
            <person name="Bustamante C.D."/>
            <person name="Schnell R.J."/>
            <person name="Main D."/>
            <person name="Gilbert D."/>
            <person name="Parida L."/>
            <person name="Kuhn D.N."/>
        </authorList>
    </citation>
    <scope>NUCLEOTIDE SEQUENCE [LARGE SCALE GENOMIC DNA]</scope>
    <source>
        <strain evidence="13">cv. Matina 1-6</strain>
    </source>
</reference>
<dbReference type="SUPFAM" id="SSF52743">
    <property type="entry name" value="Subtilisin-like"/>
    <property type="match status" value="1"/>
</dbReference>
<dbReference type="GO" id="GO:0006508">
    <property type="term" value="P:proteolysis"/>
    <property type="evidence" value="ECO:0007669"/>
    <property type="project" value="UniProtKB-KW"/>
</dbReference>
<dbReference type="InterPro" id="IPR036852">
    <property type="entry name" value="Peptidase_S8/S53_dom_sf"/>
</dbReference>
<keyword evidence="6" id="KW-0325">Glycoprotein</keyword>
<keyword evidence="5 8" id="KW-0720">Serine protease</keyword>
<dbReference type="PROSITE" id="PS51892">
    <property type="entry name" value="SUBTILASE"/>
    <property type="match status" value="1"/>
</dbReference>
<dbReference type="PANTHER" id="PTHR10795">
    <property type="entry name" value="PROPROTEIN CONVERTASE SUBTILISIN/KEXIN"/>
    <property type="match status" value="1"/>
</dbReference>
<dbReference type="CDD" id="cd04852">
    <property type="entry name" value="Peptidases_S8_3"/>
    <property type="match status" value="1"/>
</dbReference>
<dbReference type="Gene3D" id="3.40.50.200">
    <property type="entry name" value="Peptidase S8/S53 domain"/>
    <property type="match status" value="1"/>
</dbReference>
<dbReference type="Gene3D" id="2.60.40.2310">
    <property type="match status" value="1"/>
</dbReference>
<dbReference type="FunFam" id="3.30.70.80:FF:000002">
    <property type="entry name" value="Subtilisin-like protease SBT5.3"/>
    <property type="match status" value="1"/>
</dbReference>
<dbReference type="GO" id="GO:0005576">
    <property type="term" value="C:extracellular region"/>
    <property type="evidence" value="ECO:0000318"/>
    <property type="project" value="GO_Central"/>
</dbReference>
<feature type="domain" description="Peptidase S8/S53" evidence="9">
    <location>
        <begin position="211"/>
        <end position="647"/>
    </location>
</feature>
<evidence type="ECO:0000256" key="7">
    <source>
        <dbReference type="PIRSR" id="PIRSR615500-1"/>
    </source>
</evidence>
<dbReference type="Proteomes" id="UP000026915">
    <property type="component" value="Chromosome 9"/>
</dbReference>
<dbReference type="FunFam" id="2.60.40.2310:FF:000001">
    <property type="entry name" value="Subtilisin-like protease SBT1.5"/>
    <property type="match status" value="1"/>
</dbReference>
<dbReference type="GO" id="GO:0004252">
    <property type="term" value="F:serine-type endopeptidase activity"/>
    <property type="evidence" value="ECO:0000318"/>
    <property type="project" value="GO_Central"/>
</dbReference>
<gene>
    <name evidence="12" type="ORF">TCM_041952</name>
</gene>
<dbReference type="PRINTS" id="PR00723">
    <property type="entry name" value="SUBTILISIN"/>
</dbReference>
<dbReference type="InterPro" id="IPR010259">
    <property type="entry name" value="S8pro/Inhibitor_I9"/>
</dbReference>
<dbReference type="CDD" id="cd02120">
    <property type="entry name" value="PA_subtilisin_like"/>
    <property type="match status" value="1"/>
</dbReference>
<feature type="domain" description="Inhibitor I9" evidence="10">
    <location>
        <begin position="112"/>
        <end position="189"/>
    </location>
</feature>
<feature type="domain" description="Subtilisin-like protease fibronectin type-III" evidence="11">
    <location>
        <begin position="712"/>
        <end position="810"/>
    </location>
</feature>
<evidence type="ECO:0000259" key="9">
    <source>
        <dbReference type="Pfam" id="PF00082"/>
    </source>
</evidence>
<keyword evidence="13" id="KW-1185">Reference proteome</keyword>
<dbReference type="eggNOG" id="ENOG502QRA7">
    <property type="taxonomic scope" value="Eukaryota"/>
</dbReference>
<evidence type="ECO:0000259" key="10">
    <source>
        <dbReference type="Pfam" id="PF05922"/>
    </source>
</evidence>
<keyword evidence="4 8" id="KW-0378">Hydrolase</keyword>
<dbReference type="Gramene" id="EOY34209">
    <property type="protein sequence ID" value="EOY34209"/>
    <property type="gene ID" value="TCM_041952"/>
</dbReference>
<evidence type="ECO:0000256" key="3">
    <source>
        <dbReference type="ARBA" id="ARBA00022729"/>
    </source>
</evidence>
<feature type="active site" description="Charge relay system" evidence="7 8">
    <location>
        <position position="219"/>
    </location>
</feature>
<dbReference type="InterPro" id="IPR015500">
    <property type="entry name" value="Peptidase_S8_subtilisin-rel"/>
</dbReference>
<dbReference type="PROSITE" id="PS00138">
    <property type="entry name" value="SUBTILASE_SER"/>
    <property type="match status" value="1"/>
</dbReference>
<evidence type="ECO:0000256" key="6">
    <source>
        <dbReference type="ARBA" id="ARBA00023180"/>
    </source>
</evidence>
<keyword evidence="3" id="KW-0732">Signal</keyword>
<dbReference type="Pfam" id="PF17766">
    <property type="entry name" value="fn3_6"/>
    <property type="match status" value="1"/>
</dbReference>
<dbReference type="Gene3D" id="3.30.70.80">
    <property type="entry name" value="Peptidase S8 propeptide/proteinase inhibitor I9"/>
    <property type="match status" value="1"/>
</dbReference>
<dbReference type="InterPro" id="IPR000209">
    <property type="entry name" value="Peptidase_S8/S53_dom"/>
</dbReference>
<dbReference type="InterPro" id="IPR037045">
    <property type="entry name" value="S8pro/Inhibitor_I9_sf"/>
</dbReference>
<dbReference type="AlphaFoldDB" id="A0A061H058"/>
<dbReference type="FunCoup" id="A0A061H058">
    <property type="interactions" value="231"/>
</dbReference>
<dbReference type="Gene3D" id="3.50.30.30">
    <property type="match status" value="1"/>
</dbReference>
<dbReference type="Pfam" id="PF00082">
    <property type="entry name" value="Peptidase_S8"/>
    <property type="match status" value="1"/>
</dbReference>
<proteinExistence type="inferred from homology"/>
<dbReference type="Pfam" id="PF05922">
    <property type="entry name" value="Inhibitor_I9"/>
    <property type="match status" value="1"/>
</dbReference>